<name>A0A382QWW0_9ZZZZ</name>
<evidence type="ECO:0000313" key="1">
    <source>
        <dbReference type="EMBL" id="SVC89946.1"/>
    </source>
</evidence>
<feature type="non-terminal residue" evidence="1">
    <location>
        <position position="1"/>
    </location>
</feature>
<organism evidence="1">
    <name type="scientific">marine metagenome</name>
    <dbReference type="NCBI Taxonomy" id="408172"/>
    <lineage>
        <taxon>unclassified sequences</taxon>
        <taxon>metagenomes</taxon>
        <taxon>ecological metagenomes</taxon>
    </lineage>
</organism>
<gene>
    <name evidence="1" type="ORF">METZ01_LOCUS342800</name>
</gene>
<evidence type="ECO:0008006" key="2">
    <source>
        <dbReference type="Google" id="ProtNLM"/>
    </source>
</evidence>
<sequence>YDWLHLHHEDFTGQYGKFYASFRGQVWYQQRVRIYQDVAQKSGFDNVARQKGHIAELIRDYIVKGGFLFAMCSAPETLDIALATDSGRIDIVAPEIDGTPVKTNYQSQLKFDQTFAFKDFELYPDPNRYEFSNIDNPQPELNPLSGIEDFILFEFAAKHDPIPAMLTQNHKSRVFGYLGQTTSFNKDTIRQSTTILGEIEGTKYAKYIHGNLGKGTFTFLAGHDPEDYRHLVGEGRIPTNLNLHKHSPGYRLILNNILFPAAKKKPQKT</sequence>
<reference evidence="1" key="1">
    <citation type="submission" date="2018-05" db="EMBL/GenBank/DDBJ databases">
        <authorList>
            <person name="Lanie J.A."/>
            <person name="Ng W.-L."/>
            <person name="Kazmierczak K.M."/>
            <person name="Andrzejewski T.M."/>
            <person name="Davidsen T.M."/>
            <person name="Wayne K.J."/>
            <person name="Tettelin H."/>
            <person name="Glass J.I."/>
            <person name="Rusch D."/>
            <person name="Podicherti R."/>
            <person name="Tsui H.-C.T."/>
            <person name="Winkler M.E."/>
        </authorList>
    </citation>
    <scope>NUCLEOTIDE SEQUENCE</scope>
</reference>
<dbReference type="EMBL" id="UINC01117490">
    <property type="protein sequence ID" value="SVC89946.1"/>
    <property type="molecule type" value="Genomic_DNA"/>
</dbReference>
<proteinExistence type="predicted"/>
<accession>A0A382QWW0</accession>
<protein>
    <recommendedName>
        <fullName evidence="2">Asparagine synthetase B</fullName>
    </recommendedName>
</protein>
<dbReference type="AlphaFoldDB" id="A0A382QWW0"/>